<keyword evidence="7" id="KW-1185">Reference proteome</keyword>
<dbReference type="AlphaFoldDB" id="A1KCA2"/>
<dbReference type="HOGENOM" id="CLU_000604_1_1_4"/>
<dbReference type="EC" id="3.6.3.29" evidence="6"/>
<dbReference type="EMBL" id="AM406670">
    <property type="protein sequence ID" value="CAL96458.1"/>
    <property type="molecule type" value="Genomic_DNA"/>
</dbReference>
<dbReference type="GO" id="GO:0005524">
    <property type="term" value="F:ATP binding"/>
    <property type="evidence" value="ECO:0007669"/>
    <property type="project" value="UniProtKB-KW"/>
</dbReference>
<dbReference type="KEGG" id="azo:azo3842"/>
<dbReference type="RefSeq" id="WP_011767564.1">
    <property type="nucleotide sequence ID" value="NC_008702.1"/>
</dbReference>
<reference evidence="6 7" key="1">
    <citation type="journal article" date="2006" name="Nat. Biotechnol.">
        <title>Complete genome of the mutualistic, N2-fixing grass endophyte Azoarcus sp. strain BH72.</title>
        <authorList>
            <person name="Krause A."/>
            <person name="Ramakumar A."/>
            <person name="Bartels D."/>
            <person name="Battistoni F."/>
            <person name="Bekel T."/>
            <person name="Boch J."/>
            <person name="Boehm M."/>
            <person name="Friedrich F."/>
            <person name="Hurek T."/>
            <person name="Krause L."/>
            <person name="Linke B."/>
            <person name="McHardy A.C."/>
            <person name="Sarkar A."/>
            <person name="Schneiker S."/>
            <person name="Syed A.A."/>
            <person name="Thauer R."/>
            <person name="Vorhoelter F.-J."/>
            <person name="Weidner S."/>
            <person name="Puehler A."/>
            <person name="Reinhold-Hurek B."/>
            <person name="Kaiser O."/>
            <person name="Goesmann A."/>
        </authorList>
    </citation>
    <scope>NUCLEOTIDE SEQUENCE [LARGE SCALE GENOMIC DNA]</scope>
    <source>
        <strain evidence="6 7">BH72</strain>
    </source>
</reference>
<dbReference type="InterPro" id="IPR027417">
    <property type="entry name" value="P-loop_NTPase"/>
</dbReference>
<evidence type="ECO:0000259" key="5">
    <source>
        <dbReference type="PROSITE" id="PS50893"/>
    </source>
</evidence>
<proteinExistence type="predicted"/>
<gene>
    <name evidence="6" type="primary">modC2</name>
    <name evidence="6" type="ordered locus">azo3842</name>
</gene>
<keyword evidence="3" id="KW-0547">Nucleotide-binding</keyword>
<dbReference type="InterPro" id="IPR003593">
    <property type="entry name" value="AAA+_ATPase"/>
</dbReference>
<dbReference type="PROSITE" id="PS00211">
    <property type="entry name" value="ABC_TRANSPORTER_1"/>
    <property type="match status" value="1"/>
</dbReference>
<evidence type="ECO:0000313" key="7">
    <source>
        <dbReference type="Proteomes" id="UP000002588"/>
    </source>
</evidence>
<dbReference type="Pfam" id="PF00005">
    <property type="entry name" value="ABC_tran"/>
    <property type="match status" value="1"/>
</dbReference>
<dbReference type="InterPro" id="IPR050093">
    <property type="entry name" value="ABC_SmlMolc_Importer"/>
</dbReference>
<keyword evidence="2" id="KW-0472">Membrane</keyword>
<dbReference type="GO" id="GO:0016887">
    <property type="term" value="F:ATP hydrolysis activity"/>
    <property type="evidence" value="ECO:0007669"/>
    <property type="project" value="InterPro"/>
</dbReference>
<protein>
    <submittedName>
        <fullName evidence="6">Molybdate transport system ATP-binding protein</fullName>
        <ecNumber evidence="6">3.6.3.29</ecNumber>
    </submittedName>
</protein>
<dbReference type="SMART" id="SM00382">
    <property type="entry name" value="AAA"/>
    <property type="match status" value="1"/>
</dbReference>
<evidence type="ECO:0000256" key="1">
    <source>
        <dbReference type="ARBA" id="ARBA00022448"/>
    </source>
</evidence>
<dbReference type="PROSITE" id="PS50893">
    <property type="entry name" value="ABC_TRANSPORTER_2"/>
    <property type="match status" value="1"/>
</dbReference>
<dbReference type="InterPro" id="IPR017871">
    <property type="entry name" value="ABC_transporter-like_CS"/>
</dbReference>
<keyword evidence="1" id="KW-0813">Transport</keyword>
<dbReference type="SUPFAM" id="SSF52540">
    <property type="entry name" value="P-loop containing nucleoside triphosphate hydrolases"/>
    <property type="match status" value="1"/>
</dbReference>
<accession>A1KCA2</accession>
<evidence type="ECO:0000313" key="6">
    <source>
        <dbReference type="EMBL" id="CAL96458.1"/>
    </source>
</evidence>
<dbReference type="PANTHER" id="PTHR42781">
    <property type="entry name" value="SPERMIDINE/PUTRESCINE IMPORT ATP-BINDING PROTEIN POTA"/>
    <property type="match status" value="1"/>
</dbReference>
<dbReference type="STRING" id="62928.azo3842"/>
<organism evidence="6 7">
    <name type="scientific">Azoarcus sp. (strain BH72)</name>
    <dbReference type="NCBI Taxonomy" id="418699"/>
    <lineage>
        <taxon>Bacteria</taxon>
        <taxon>Pseudomonadati</taxon>
        <taxon>Pseudomonadota</taxon>
        <taxon>Betaproteobacteria</taxon>
        <taxon>Rhodocyclales</taxon>
        <taxon>Zoogloeaceae</taxon>
        <taxon>Azoarcus</taxon>
    </lineage>
</organism>
<dbReference type="Gene3D" id="3.40.50.300">
    <property type="entry name" value="P-loop containing nucleotide triphosphate hydrolases"/>
    <property type="match status" value="1"/>
</dbReference>
<evidence type="ECO:0000256" key="4">
    <source>
        <dbReference type="ARBA" id="ARBA00022840"/>
    </source>
</evidence>
<name>A1KCA2_AZOSB</name>
<keyword evidence="4 6" id="KW-0067">ATP-binding</keyword>
<sequence>MPFRHHLPFSLQQSARAFRHLFGRPAGRTAPGLDPDCLQFHLTKTIAGAAGALTLDLALRIERGESVALLGPSGSGKTTLLRMLAGLVPADSGHIHAFGRVWLDSTRTVALPPRQRRAGMVFQDYALFPNMSVRGNLRFAQPRGRAAARADELLDLVGLAALADRRPAQLSGGQQQRLALARALAAEPELLLLDEPLSALDARLRHDLQDALLALRSRHGTTTLLVTHDPAEARKLADRALRLEAGSLVAEAAPAKAGTTTPGALAFDARGPVLSARVVARVTGADGETRYRVDCGGHRVLVRGGPGCALASGEPVQLRADAWVATPAAYSSAADAHPTLTRQAG</sequence>
<dbReference type="PANTHER" id="PTHR42781:SF4">
    <property type="entry name" value="SPERMIDINE_PUTRESCINE IMPORT ATP-BINDING PROTEIN POTA"/>
    <property type="match status" value="1"/>
</dbReference>
<evidence type="ECO:0000256" key="2">
    <source>
        <dbReference type="ARBA" id="ARBA00022475"/>
    </source>
</evidence>
<keyword evidence="2" id="KW-1003">Cell membrane</keyword>
<evidence type="ECO:0000256" key="3">
    <source>
        <dbReference type="ARBA" id="ARBA00022741"/>
    </source>
</evidence>
<feature type="domain" description="ABC transporter" evidence="5">
    <location>
        <begin position="38"/>
        <end position="270"/>
    </location>
</feature>
<dbReference type="Proteomes" id="UP000002588">
    <property type="component" value="Chromosome"/>
</dbReference>
<keyword evidence="6" id="KW-0378">Hydrolase</keyword>
<dbReference type="InterPro" id="IPR003439">
    <property type="entry name" value="ABC_transporter-like_ATP-bd"/>
</dbReference>
<dbReference type="eggNOG" id="COG3842">
    <property type="taxonomic scope" value="Bacteria"/>
</dbReference>